<evidence type="ECO:0000256" key="5">
    <source>
        <dbReference type="ARBA" id="ARBA00022927"/>
    </source>
</evidence>
<comment type="subcellular location">
    <subcellularLocation>
        <location evidence="1 12">Cell membrane</location>
        <topology evidence="1 12">Multi-pass membrane protein</topology>
    </subcellularLocation>
</comment>
<dbReference type="HAMAP" id="MF_01464_B">
    <property type="entry name" value="SecF_B"/>
    <property type="match status" value="1"/>
</dbReference>
<dbReference type="NCBIfam" id="TIGR00966">
    <property type="entry name" value="transloc_SecF"/>
    <property type="match status" value="1"/>
</dbReference>
<dbReference type="PANTHER" id="PTHR30081">
    <property type="entry name" value="PROTEIN-EXPORT MEMBRANE PROTEIN SEC"/>
    <property type="match status" value="1"/>
</dbReference>
<evidence type="ECO:0000256" key="8">
    <source>
        <dbReference type="ARBA" id="ARBA00023136"/>
    </source>
</evidence>
<dbReference type="Pfam" id="PF07549">
    <property type="entry name" value="Sec_GG"/>
    <property type="match status" value="1"/>
</dbReference>
<dbReference type="PANTHER" id="PTHR30081:SF8">
    <property type="entry name" value="PROTEIN TRANSLOCASE SUBUNIT SECF"/>
    <property type="match status" value="1"/>
</dbReference>
<dbReference type="GO" id="GO:0006605">
    <property type="term" value="P:protein targeting"/>
    <property type="evidence" value="ECO:0007669"/>
    <property type="project" value="UniProtKB-UniRule"/>
</dbReference>
<evidence type="ECO:0000256" key="3">
    <source>
        <dbReference type="ARBA" id="ARBA00022475"/>
    </source>
</evidence>
<accession>A0A7V5HXS5</accession>
<feature type="domain" description="Protein export membrane protein SecD/SecF C-terminal" evidence="13">
    <location>
        <begin position="187"/>
        <end position="367"/>
    </location>
</feature>
<dbReference type="SUPFAM" id="SSF82866">
    <property type="entry name" value="Multidrug efflux transporter AcrB transmembrane domain"/>
    <property type="match status" value="1"/>
</dbReference>
<feature type="transmembrane region" description="Helical" evidence="12">
    <location>
        <begin position="343"/>
        <end position="365"/>
    </location>
</feature>
<name>A0A7V5HXS5_UNCAE</name>
<evidence type="ECO:0000259" key="13">
    <source>
        <dbReference type="Pfam" id="PF02355"/>
    </source>
</evidence>
<proteinExistence type="inferred from homology"/>
<comment type="similarity">
    <text evidence="11">In the N-terminal section; belongs to the SecD/SecF family. SecD subfamily.</text>
</comment>
<protein>
    <recommendedName>
        <fullName evidence="12">Protein-export membrane protein SecF</fullName>
    </recommendedName>
</protein>
<evidence type="ECO:0000256" key="10">
    <source>
        <dbReference type="ARBA" id="ARBA00060856"/>
    </source>
</evidence>
<evidence type="ECO:0000256" key="9">
    <source>
        <dbReference type="ARBA" id="ARBA00059018"/>
    </source>
</evidence>
<keyword evidence="5 12" id="KW-0653">Protein transport</keyword>
<evidence type="ECO:0000256" key="12">
    <source>
        <dbReference type="HAMAP-Rule" id="MF_01464"/>
    </source>
</evidence>
<feature type="transmembrane region" description="Helical" evidence="12">
    <location>
        <begin position="263"/>
        <end position="282"/>
    </location>
</feature>
<comment type="function">
    <text evidence="9 12">Part of the Sec protein translocase complex. Interacts with the SecYEG preprotein conducting channel. SecDF uses the proton motive force (PMF) to complete protein translocation after the ATP-dependent function of SecA.</text>
</comment>
<evidence type="ECO:0000256" key="1">
    <source>
        <dbReference type="ARBA" id="ARBA00004651"/>
    </source>
</evidence>
<feature type="transmembrane region" description="Helical" evidence="12">
    <location>
        <begin position="302"/>
        <end position="331"/>
    </location>
</feature>
<dbReference type="InterPro" id="IPR055344">
    <property type="entry name" value="SecD_SecF_C_bact"/>
</dbReference>
<dbReference type="GO" id="GO:0005886">
    <property type="term" value="C:plasma membrane"/>
    <property type="evidence" value="ECO:0007669"/>
    <property type="project" value="UniProtKB-SubCell"/>
</dbReference>
<evidence type="ECO:0000256" key="2">
    <source>
        <dbReference type="ARBA" id="ARBA00022448"/>
    </source>
</evidence>
<keyword evidence="3 12" id="KW-1003">Cell membrane</keyword>
<dbReference type="GO" id="GO:0065002">
    <property type="term" value="P:intracellular protein transmembrane transport"/>
    <property type="evidence" value="ECO:0007669"/>
    <property type="project" value="UniProtKB-UniRule"/>
</dbReference>
<evidence type="ECO:0000256" key="11">
    <source>
        <dbReference type="ARBA" id="ARBA00061053"/>
    </source>
</evidence>
<dbReference type="GO" id="GO:0043952">
    <property type="term" value="P:protein transport by the Sec complex"/>
    <property type="evidence" value="ECO:0007669"/>
    <property type="project" value="UniProtKB-UniRule"/>
</dbReference>
<feature type="transmembrane region" description="Helical" evidence="12">
    <location>
        <begin position="210"/>
        <end position="227"/>
    </location>
</feature>
<comment type="subunit">
    <text evidence="12">Forms a complex with SecD. Part of the essential Sec protein translocation apparatus which comprises SecA, SecYEG and auxiliary proteins SecDF. Other proteins may also be involved.</text>
</comment>
<feature type="transmembrane region" description="Helical" evidence="12">
    <location>
        <begin position="234"/>
        <end position="257"/>
    </location>
</feature>
<dbReference type="FunFam" id="1.20.1640.10:FF:000024">
    <property type="entry name" value="Multifunctional fusion protein"/>
    <property type="match status" value="1"/>
</dbReference>
<keyword evidence="7 12" id="KW-0811">Translocation</keyword>
<dbReference type="InterPro" id="IPR048634">
    <property type="entry name" value="SecD_SecF_C"/>
</dbReference>
<dbReference type="Pfam" id="PF12836">
    <property type="entry name" value="HHH_3"/>
    <property type="match status" value="1"/>
</dbReference>
<dbReference type="GO" id="GO:0015450">
    <property type="term" value="F:protein-transporting ATPase activity"/>
    <property type="evidence" value="ECO:0007669"/>
    <property type="project" value="InterPro"/>
</dbReference>
<organism evidence="14">
    <name type="scientific">Aerophobetes bacterium</name>
    <dbReference type="NCBI Taxonomy" id="2030807"/>
    <lineage>
        <taxon>Bacteria</taxon>
        <taxon>Candidatus Aerophobota</taxon>
    </lineage>
</organism>
<dbReference type="InterPro" id="IPR022813">
    <property type="entry name" value="SecD/SecF_arch_bac"/>
</dbReference>
<feature type="transmembrane region" description="Helical" evidence="12">
    <location>
        <begin position="17"/>
        <end position="35"/>
    </location>
</feature>
<dbReference type="InterPro" id="IPR022645">
    <property type="entry name" value="SecD/SecF_bac"/>
</dbReference>
<gene>
    <name evidence="12 14" type="primary">secF</name>
    <name evidence="14" type="ORF">ENL39_00185</name>
</gene>
<sequence length="370" mass="40858">MRLIGETKIDFIKWRKVAFVVSGIAIAIGIISMVVKGGPKLGLDFTGGIEVRLKFEKPFEVGDIRSALARVGMGTAVIQRYGKKEENTVLIRYHLLRISEKIASNIINYREKEGGIKNLEDLRNIPGVEEIGYENISASFTTGPAESDKININKVSKEVLTSVIQNITSRQMASKIQEAIKDKFGEKNSFEVLSVDLIGPKVSKELQKNAFMAVIFSLIGMLIYIAWRFEFRFAVGAVVALIHDVLITVGAISLGGFEFTLPIVAALLTIVGYSLNDTIVIYDRIRENMKTLRRKKLPPKSVLNLGINQSLSRTIITSLTTFIVVLVLFLWGGEPLHGFTFSLLVGVVVGTYSSIFVATPVVYAWGKKGK</sequence>
<evidence type="ECO:0000313" key="14">
    <source>
        <dbReference type="EMBL" id="HHF97895.1"/>
    </source>
</evidence>
<evidence type="ECO:0000256" key="4">
    <source>
        <dbReference type="ARBA" id="ARBA00022692"/>
    </source>
</evidence>
<evidence type="ECO:0000256" key="6">
    <source>
        <dbReference type="ARBA" id="ARBA00022989"/>
    </source>
</evidence>
<keyword evidence="8 12" id="KW-0472">Membrane</keyword>
<dbReference type="Proteomes" id="UP000886070">
    <property type="component" value="Unassembled WGS sequence"/>
</dbReference>
<dbReference type="NCBIfam" id="TIGR00916">
    <property type="entry name" value="2A0604s01"/>
    <property type="match status" value="1"/>
</dbReference>
<dbReference type="Pfam" id="PF02355">
    <property type="entry name" value="SecD_SecF_C"/>
    <property type="match status" value="1"/>
</dbReference>
<keyword evidence="6 12" id="KW-1133">Transmembrane helix</keyword>
<comment type="similarity">
    <text evidence="12">Belongs to the SecD/SecF family. SecF subfamily.</text>
</comment>
<dbReference type="InterPro" id="IPR005665">
    <property type="entry name" value="SecF_bac"/>
</dbReference>
<keyword evidence="2 12" id="KW-0813">Transport</keyword>
<comment type="similarity">
    <text evidence="10">In the C-terminal section; belongs to the SecD/SecF family. SecF subfamily.</text>
</comment>
<dbReference type="AlphaFoldDB" id="A0A7V5HXS5"/>
<dbReference type="InterPro" id="IPR010994">
    <property type="entry name" value="RuvA_2-like"/>
</dbReference>
<dbReference type="Gene3D" id="1.20.1640.10">
    <property type="entry name" value="Multidrug efflux transporter AcrB transmembrane domain"/>
    <property type="match status" value="1"/>
</dbReference>
<dbReference type="Gene3D" id="1.10.150.280">
    <property type="entry name" value="AF1531-like domain"/>
    <property type="match status" value="1"/>
</dbReference>
<dbReference type="PRINTS" id="PR01755">
    <property type="entry name" value="SECFTRNLCASE"/>
</dbReference>
<reference evidence="14" key="1">
    <citation type="journal article" date="2020" name="mSystems">
        <title>Genome- and Community-Level Interaction Insights into Carbon Utilization and Element Cycling Functions of Hydrothermarchaeota in Hydrothermal Sediment.</title>
        <authorList>
            <person name="Zhou Z."/>
            <person name="Liu Y."/>
            <person name="Xu W."/>
            <person name="Pan J."/>
            <person name="Luo Z.H."/>
            <person name="Li M."/>
        </authorList>
    </citation>
    <scope>NUCLEOTIDE SEQUENCE [LARGE SCALE GENOMIC DNA]</scope>
    <source>
        <strain evidence="14">HyVt-92</strain>
    </source>
</reference>
<evidence type="ECO:0000256" key="7">
    <source>
        <dbReference type="ARBA" id="ARBA00023010"/>
    </source>
</evidence>
<dbReference type="EMBL" id="DRTT01000005">
    <property type="protein sequence ID" value="HHF97895.1"/>
    <property type="molecule type" value="Genomic_DNA"/>
</dbReference>
<keyword evidence="4 12" id="KW-0812">Transmembrane</keyword>
<dbReference type="SUPFAM" id="SSF47781">
    <property type="entry name" value="RuvA domain 2-like"/>
    <property type="match status" value="1"/>
</dbReference>
<comment type="caution">
    <text evidence="14">The sequence shown here is derived from an EMBL/GenBank/DDBJ whole genome shotgun (WGS) entry which is preliminary data.</text>
</comment>
<dbReference type="InterPro" id="IPR022646">
    <property type="entry name" value="SecD/SecF_CS"/>
</dbReference>